<evidence type="ECO:0000313" key="3">
    <source>
        <dbReference type="Proteomes" id="UP001066276"/>
    </source>
</evidence>
<reference evidence="2" key="1">
    <citation type="journal article" date="2022" name="bioRxiv">
        <title>Sequencing and chromosome-scale assembly of the giantPleurodeles waltlgenome.</title>
        <authorList>
            <person name="Brown T."/>
            <person name="Elewa A."/>
            <person name="Iarovenko S."/>
            <person name="Subramanian E."/>
            <person name="Araus A.J."/>
            <person name="Petzold A."/>
            <person name="Susuki M."/>
            <person name="Suzuki K.-i.T."/>
            <person name="Hayashi T."/>
            <person name="Toyoda A."/>
            <person name="Oliveira C."/>
            <person name="Osipova E."/>
            <person name="Leigh N.D."/>
            <person name="Simon A."/>
            <person name="Yun M.H."/>
        </authorList>
    </citation>
    <scope>NUCLEOTIDE SEQUENCE</scope>
    <source>
        <strain evidence="2">20211129_DDA</strain>
        <tissue evidence="2">Liver</tissue>
    </source>
</reference>
<evidence type="ECO:0000313" key="2">
    <source>
        <dbReference type="EMBL" id="KAJ1094343.1"/>
    </source>
</evidence>
<gene>
    <name evidence="2" type="ORF">NDU88_007421</name>
</gene>
<dbReference type="AlphaFoldDB" id="A0AAV7LTK9"/>
<feature type="compositionally biased region" description="Basic and acidic residues" evidence="1">
    <location>
        <begin position="1"/>
        <end position="10"/>
    </location>
</feature>
<evidence type="ECO:0000256" key="1">
    <source>
        <dbReference type="SAM" id="MobiDB-lite"/>
    </source>
</evidence>
<protein>
    <submittedName>
        <fullName evidence="2">Uncharacterized protein</fullName>
    </submittedName>
</protein>
<comment type="caution">
    <text evidence="2">The sequence shown here is derived from an EMBL/GenBank/DDBJ whole genome shotgun (WGS) entry which is preliminary data.</text>
</comment>
<organism evidence="2 3">
    <name type="scientific">Pleurodeles waltl</name>
    <name type="common">Iberian ribbed newt</name>
    <dbReference type="NCBI Taxonomy" id="8319"/>
    <lineage>
        <taxon>Eukaryota</taxon>
        <taxon>Metazoa</taxon>
        <taxon>Chordata</taxon>
        <taxon>Craniata</taxon>
        <taxon>Vertebrata</taxon>
        <taxon>Euteleostomi</taxon>
        <taxon>Amphibia</taxon>
        <taxon>Batrachia</taxon>
        <taxon>Caudata</taxon>
        <taxon>Salamandroidea</taxon>
        <taxon>Salamandridae</taxon>
        <taxon>Pleurodelinae</taxon>
        <taxon>Pleurodeles</taxon>
    </lineage>
</organism>
<accession>A0AAV7LTK9</accession>
<sequence>MRGSVRKDSTKGGALRRYAGVCKKDSPMGGLRGAMRGSVRKDSPKGGLRGAMRGSERRTAPREGFEALWGVCEQEGPTGAALRRYAGVSPGAAPLAPAAGELGFLTLGTECRAGWERGGGACAGRAAAAILERCPKRARGGGTGSEAANGRQGVPGYWEGLLCLQCAIKRRIRLTTMEDIYLLI</sequence>
<dbReference type="Proteomes" id="UP001066276">
    <property type="component" value="Chromosome 11"/>
</dbReference>
<name>A0AAV7LTK9_PLEWA</name>
<feature type="region of interest" description="Disordered" evidence="1">
    <location>
        <begin position="1"/>
        <end position="60"/>
    </location>
</feature>
<keyword evidence="3" id="KW-1185">Reference proteome</keyword>
<proteinExistence type="predicted"/>
<dbReference type="EMBL" id="JANPWB010000015">
    <property type="protein sequence ID" value="KAJ1094343.1"/>
    <property type="molecule type" value="Genomic_DNA"/>
</dbReference>